<protein>
    <submittedName>
        <fullName evidence="1">Uncharacterized protein</fullName>
    </submittedName>
</protein>
<proteinExistence type="predicted"/>
<accession>A0A2D6M1V2</accession>
<dbReference type="Proteomes" id="UP000226592">
    <property type="component" value="Unassembled WGS sequence"/>
</dbReference>
<organism evidence="1 2">
    <name type="scientific">Candidatus Iainarchaeum sp</name>
    <dbReference type="NCBI Taxonomy" id="3101447"/>
    <lineage>
        <taxon>Archaea</taxon>
        <taxon>Candidatus Iainarchaeota</taxon>
        <taxon>Candidatus Iainarchaeia</taxon>
        <taxon>Candidatus Iainarchaeales</taxon>
        <taxon>Candidatus Iainarchaeaceae</taxon>
        <taxon>Candidatus Iainarchaeum</taxon>
    </lineage>
</organism>
<reference evidence="2" key="1">
    <citation type="submission" date="2017-09" db="EMBL/GenBank/DDBJ databases">
        <title>The Reconstruction of 2,631 Draft Metagenome-Assembled Genomes from the Global Oceans.</title>
        <authorList>
            <person name="Tully B.J."/>
            <person name="Graham E.D."/>
            <person name="Heidelberg J.F."/>
        </authorList>
    </citation>
    <scope>NUCLEOTIDE SEQUENCE [LARGE SCALE GENOMIC DNA]</scope>
</reference>
<comment type="caution">
    <text evidence="1">The sequence shown here is derived from an EMBL/GenBank/DDBJ whole genome shotgun (WGS) entry which is preliminary data.</text>
</comment>
<gene>
    <name evidence="1" type="ORF">CL943_03695</name>
</gene>
<name>A0A2D6M1V2_9ARCH</name>
<dbReference type="AlphaFoldDB" id="A0A2D6M1V2"/>
<sequence>MAGGRVRRVREVAGIAYKRILSARKWALLPKAQRLYLEDLRRFMGVPAESLRVRFSAKTPQQAMAEMHKAIAKMPPNVFAQRMANWARSAGDARLNPERTVNFFLQVRDSLQAQGAQQQLQTLQAIHQNWAQGQKARQKSFALARNKAA</sequence>
<dbReference type="EMBL" id="NZBU01000012">
    <property type="protein sequence ID" value="MAG22376.1"/>
    <property type="molecule type" value="Genomic_DNA"/>
</dbReference>
<evidence type="ECO:0000313" key="1">
    <source>
        <dbReference type="EMBL" id="MAG22376.1"/>
    </source>
</evidence>
<evidence type="ECO:0000313" key="2">
    <source>
        <dbReference type="Proteomes" id="UP000226592"/>
    </source>
</evidence>